<evidence type="ECO:0000256" key="1">
    <source>
        <dbReference type="SAM" id="MobiDB-lite"/>
    </source>
</evidence>
<accession>A0A813FLP7</accession>
<dbReference type="EMBL" id="CAJNNV010025247">
    <property type="protein sequence ID" value="CAE8613380.1"/>
    <property type="molecule type" value="Genomic_DNA"/>
</dbReference>
<gene>
    <name evidence="2" type="ORF">PGLA1383_LOCUS31156</name>
</gene>
<evidence type="ECO:0000313" key="3">
    <source>
        <dbReference type="Proteomes" id="UP000654075"/>
    </source>
</evidence>
<sequence>MRQTWLYCTRVPVAFWTSTVSPTVSKPSLQRQATVDDLSCRWNTPELARSSGEADLDFSPTHQGWDQRSVDHTCMRLFQAVRQAQAVQTAAADAPGSSGQRDGVLQAGKRASLEENYKKVTGSRPPLQEQGSDAFLSAQFKLCEKGEIGFFHTKQMVSAMPDPLEMAATVKGLKPINGFLYQEDQEERKSPYSKEQWESVLTVFQTNLLMCVWAFPNNRLFDLEKSDMDAFYKFLLGDEIAKRSPAPEIKVLMHAERAAWRKVALHTHEGLSLKTSLDKVMSNSLFWTREVYEKVESGPKGKGKDKGKAKAAWLAKNGKQEWHPNYEAVKAEGKGKGKGKAKAEAAAAARARSRTPTPGPAAAGGGKWPAEWAEANAKGQQFCKNFHLRSCAIKCGRSHNCPVYKTDGTPFYFDLMTHTARKAFDIDSEFPLELRHGVPLRVDEETLCSPGVWPTKEELKGQLPEYEDLPPPGSMDNYSSAVLHEDAIEATFYEEEKLDMVIGPSSIEDAAIACGCLPEDLCAGPLGAVEEADKLRTIFDGTAPGMNDHIRKNTKEKTTCPGLADALYGLRWLKTYGQVPWWVPTEHIPIAAGATGPETAWEEEEWVLLKADGKYWVNKVGTYGVASAQLYWGRLAALMLRLLYYMYPGLDWAFVYVDDFAFLIRRRWANKLAWALLATMAALGFPLSWKKTIMDISDGKRFSYDEIAEGLGRLQWATNAFPLVKPFLQPFWAWKTAVVTASFPSRLLRMIAKVILLLINSVITSTSPFCPTSSTHGATDAGADDATATIGGWFSDLQNPRQVDVSWFFLQPTKDNAPWAFDKSSPQRRIAALEMFGTLLLFRHLAQEDKIGGRSVYIPLLTDNQGNALSILNQDQDMALLPDSDGTGATGTRVPHTYRYT</sequence>
<evidence type="ECO:0000313" key="2">
    <source>
        <dbReference type="EMBL" id="CAE8613380.1"/>
    </source>
</evidence>
<feature type="region of interest" description="Disordered" evidence="1">
    <location>
        <begin position="331"/>
        <end position="367"/>
    </location>
</feature>
<keyword evidence="3" id="KW-1185">Reference proteome</keyword>
<dbReference type="AlphaFoldDB" id="A0A813FLP7"/>
<feature type="non-terminal residue" evidence="2">
    <location>
        <position position="901"/>
    </location>
</feature>
<comment type="caution">
    <text evidence="2">The sequence shown here is derived from an EMBL/GenBank/DDBJ whole genome shotgun (WGS) entry which is preliminary data.</text>
</comment>
<name>A0A813FLP7_POLGL</name>
<feature type="compositionally biased region" description="Low complexity" evidence="1">
    <location>
        <begin position="344"/>
        <end position="356"/>
    </location>
</feature>
<reference evidence="2" key="1">
    <citation type="submission" date="2021-02" db="EMBL/GenBank/DDBJ databases">
        <authorList>
            <person name="Dougan E. K."/>
            <person name="Rhodes N."/>
            <person name="Thang M."/>
            <person name="Chan C."/>
        </authorList>
    </citation>
    <scope>NUCLEOTIDE SEQUENCE</scope>
</reference>
<evidence type="ECO:0008006" key="4">
    <source>
        <dbReference type="Google" id="ProtNLM"/>
    </source>
</evidence>
<protein>
    <recommendedName>
        <fullName evidence="4">Reverse transcriptase domain-containing protein</fullName>
    </recommendedName>
</protein>
<organism evidence="2 3">
    <name type="scientific">Polarella glacialis</name>
    <name type="common">Dinoflagellate</name>
    <dbReference type="NCBI Taxonomy" id="89957"/>
    <lineage>
        <taxon>Eukaryota</taxon>
        <taxon>Sar</taxon>
        <taxon>Alveolata</taxon>
        <taxon>Dinophyceae</taxon>
        <taxon>Suessiales</taxon>
        <taxon>Suessiaceae</taxon>
        <taxon>Polarella</taxon>
    </lineage>
</organism>
<proteinExistence type="predicted"/>
<dbReference type="Proteomes" id="UP000654075">
    <property type="component" value="Unassembled WGS sequence"/>
</dbReference>